<name>A0AAP2W867_9EURY</name>
<keyword evidence="1" id="KW-0472">Membrane</keyword>
<reference evidence="2 3" key="1">
    <citation type="submission" date="2017-11" db="EMBL/GenBank/DDBJ databases">
        <title>Isolation and Characterization of Family Methanocellaceae Species from Potential Methane Hydrate Area Offshore Southwestern Taiwan.</title>
        <authorList>
            <person name="Zhang W.-L."/>
            <person name="Chen W.-C."/>
            <person name="Lai M.-C."/>
            <person name="Chen S.-C."/>
        </authorList>
    </citation>
    <scope>NUCLEOTIDE SEQUENCE [LARGE SCALE GENOMIC DNA]</scope>
    <source>
        <strain evidence="2 3">CWC-04</strain>
    </source>
</reference>
<gene>
    <name evidence="2" type="ORF">CUJ83_12225</name>
</gene>
<feature type="transmembrane region" description="Helical" evidence="1">
    <location>
        <begin position="57"/>
        <end position="82"/>
    </location>
</feature>
<organism evidence="2 3">
    <name type="scientific">Methanooceanicella nereidis</name>
    <dbReference type="NCBI Taxonomy" id="2052831"/>
    <lineage>
        <taxon>Archaea</taxon>
        <taxon>Methanobacteriati</taxon>
        <taxon>Methanobacteriota</taxon>
        <taxon>Stenosarchaea group</taxon>
        <taxon>Methanomicrobia</taxon>
        <taxon>Methanocellales</taxon>
        <taxon>Methanocellaceae</taxon>
        <taxon>Methanooceanicella</taxon>
    </lineage>
</organism>
<keyword evidence="1" id="KW-1133">Transmembrane helix</keyword>
<evidence type="ECO:0000313" key="2">
    <source>
        <dbReference type="EMBL" id="MCD1295766.1"/>
    </source>
</evidence>
<evidence type="ECO:0000313" key="3">
    <source>
        <dbReference type="Proteomes" id="UP001320159"/>
    </source>
</evidence>
<protein>
    <submittedName>
        <fullName evidence="2">Uncharacterized protein</fullName>
    </submittedName>
</protein>
<keyword evidence="1" id="KW-0812">Transmembrane</keyword>
<dbReference type="AlphaFoldDB" id="A0AAP2W867"/>
<dbReference type="Proteomes" id="UP001320159">
    <property type="component" value="Unassembled WGS sequence"/>
</dbReference>
<comment type="caution">
    <text evidence="2">The sequence shown here is derived from an EMBL/GenBank/DDBJ whole genome shotgun (WGS) entry which is preliminary data.</text>
</comment>
<dbReference type="EMBL" id="PGCK01000010">
    <property type="protein sequence ID" value="MCD1295766.1"/>
    <property type="molecule type" value="Genomic_DNA"/>
</dbReference>
<proteinExistence type="predicted"/>
<keyword evidence="3" id="KW-1185">Reference proteome</keyword>
<accession>A0AAP2W867</accession>
<evidence type="ECO:0000256" key="1">
    <source>
        <dbReference type="SAM" id="Phobius"/>
    </source>
</evidence>
<sequence>MGAYRKLSVNALRTGVLCGIAGMAVDVDHIPHIVFNASLPVLFNTFHFGTGRFLHPAIFYIGCACIACIGGLLVLDLLVMIVSAVAARIIKAVESIGNLDN</sequence>